<protein>
    <submittedName>
        <fullName evidence="1">Uncharacterized protein</fullName>
    </submittedName>
</protein>
<organism evidence="1 2">
    <name type="scientific">Nelumbo nucifera</name>
    <name type="common">Sacred lotus</name>
    <dbReference type="NCBI Taxonomy" id="4432"/>
    <lineage>
        <taxon>Eukaryota</taxon>
        <taxon>Viridiplantae</taxon>
        <taxon>Streptophyta</taxon>
        <taxon>Embryophyta</taxon>
        <taxon>Tracheophyta</taxon>
        <taxon>Spermatophyta</taxon>
        <taxon>Magnoliopsida</taxon>
        <taxon>Proteales</taxon>
        <taxon>Nelumbonaceae</taxon>
        <taxon>Nelumbo</taxon>
    </lineage>
</organism>
<dbReference type="InterPro" id="IPR046848">
    <property type="entry name" value="E_motif"/>
</dbReference>
<name>A0A822Z7K9_NELNU</name>
<evidence type="ECO:0000313" key="2">
    <source>
        <dbReference type="Proteomes" id="UP000607653"/>
    </source>
</evidence>
<dbReference type="EMBL" id="DUZY01000005">
    <property type="protein sequence ID" value="DAD38956.1"/>
    <property type="molecule type" value="Genomic_DNA"/>
</dbReference>
<comment type="caution">
    <text evidence="1">The sequence shown here is derived from an EMBL/GenBank/DDBJ whole genome shotgun (WGS) entry which is preliminary data.</text>
</comment>
<dbReference type="InterPro" id="IPR046960">
    <property type="entry name" value="PPR_At4g14850-like_plant"/>
</dbReference>
<evidence type="ECO:0000313" key="1">
    <source>
        <dbReference type="EMBL" id="DAD38956.1"/>
    </source>
</evidence>
<dbReference type="PANTHER" id="PTHR47926:SF386">
    <property type="entry name" value="PENTATRICOPEPTIDE REPEAT-CONTAINING PROTEIN"/>
    <property type="match status" value="1"/>
</dbReference>
<dbReference type="Proteomes" id="UP000607653">
    <property type="component" value="Unassembled WGS sequence"/>
</dbReference>
<keyword evidence="2" id="KW-1185">Reference proteome</keyword>
<proteinExistence type="predicted"/>
<accession>A0A822Z7K9</accession>
<sequence length="266" mass="30268">MHVRGIPLDVNVLCSSLAASSSIKMLRFEAQLWSEGPELVQRMQMYGLDYDHFTLSALLRVCTGLAAIELGSQVHANMICRTSYLERDVFLQSSLVEMYGRCGLVEKARHLFDLVGIRQEGNEEGKRDVFLWTPYGKNGRFCGCLGIEYFKSMDRDFRLEPGPKHYSPVVDLLCRASELEMAWNLASKNASNIISLWVALLSACNNFGNIELGNLVAQKALELDPQNSGIYVLLSNLYARFGIWNEIEKLRELMKEKRIEQKCRMQ</sequence>
<gene>
    <name evidence="1" type="ORF">HUJ06_013278</name>
</gene>
<reference evidence="1 2" key="1">
    <citation type="journal article" date="2020" name="Mol. Biol. Evol.">
        <title>Distinct Expression and Methylation Patterns for Genes with Different Fates following a Single Whole-Genome Duplication in Flowering Plants.</title>
        <authorList>
            <person name="Shi T."/>
            <person name="Rahmani R.S."/>
            <person name="Gugger P.F."/>
            <person name="Wang M."/>
            <person name="Li H."/>
            <person name="Zhang Y."/>
            <person name="Li Z."/>
            <person name="Wang Q."/>
            <person name="Van de Peer Y."/>
            <person name="Marchal K."/>
            <person name="Chen J."/>
        </authorList>
    </citation>
    <scope>NUCLEOTIDE SEQUENCE [LARGE SCALE GENOMIC DNA]</scope>
    <source>
        <tissue evidence="1">Leaf</tissue>
    </source>
</reference>
<dbReference type="AlphaFoldDB" id="A0A822Z7K9"/>
<dbReference type="GO" id="GO:0003723">
    <property type="term" value="F:RNA binding"/>
    <property type="evidence" value="ECO:0007669"/>
    <property type="project" value="InterPro"/>
</dbReference>
<dbReference type="Pfam" id="PF20431">
    <property type="entry name" value="E_motif"/>
    <property type="match status" value="1"/>
</dbReference>
<dbReference type="InterPro" id="IPR011990">
    <property type="entry name" value="TPR-like_helical_dom_sf"/>
</dbReference>
<dbReference type="GO" id="GO:0009451">
    <property type="term" value="P:RNA modification"/>
    <property type="evidence" value="ECO:0007669"/>
    <property type="project" value="InterPro"/>
</dbReference>
<dbReference type="Gene3D" id="1.25.40.10">
    <property type="entry name" value="Tetratricopeptide repeat domain"/>
    <property type="match status" value="1"/>
</dbReference>
<dbReference type="PANTHER" id="PTHR47926">
    <property type="entry name" value="PENTATRICOPEPTIDE REPEAT-CONTAINING PROTEIN"/>
    <property type="match status" value="1"/>
</dbReference>